<keyword evidence="3" id="KW-0349">Heme</keyword>
<dbReference type="Gene3D" id="1.10.630.10">
    <property type="entry name" value="Cytochrome P450"/>
    <property type="match status" value="1"/>
</dbReference>
<dbReference type="RefSeq" id="WP_207007583.1">
    <property type="nucleotide sequence ID" value="NZ_CP022295.1"/>
</dbReference>
<dbReference type="PANTHER" id="PTHR24305:SF166">
    <property type="entry name" value="CYTOCHROME P450 12A4, MITOCHONDRIAL-RELATED"/>
    <property type="match status" value="1"/>
</dbReference>
<dbReference type="InterPro" id="IPR036396">
    <property type="entry name" value="Cyt_P450_sf"/>
</dbReference>
<evidence type="ECO:0000313" key="5">
    <source>
        <dbReference type="EMBL" id="QSR28734.1"/>
    </source>
</evidence>
<dbReference type="Proteomes" id="UP000662818">
    <property type="component" value="Chromosome"/>
</dbReference>
<organism evidence="5 6">
    <name type="scientific">Nocardioides aromaticivorans</name>
    <dbReference type="NCBI Taxonomy" id="200618"/>
    <lineage>
        <taxon>Bacteria</taxon>
        <taxon>Bacillati</taxon>
        <taxon>Actinomycetota</taxon>
        <taxon>Actinomycetes</taxon>
        <taxon>Propionibacteriales</taxon>
        <taxon>Nocardioidaceae</taxon>
        <taxon>Nocardioides</taxon>
    </lineage>
</organism>
<feature type="region of interest" description="Disordered" evidence="4">
    <location>
        <begin position="1"/>
        <end position="57"/>
    </location>
</feature>
<dbReference type="InterPro" id="IPR001128">
    <property type="entry name" value="Cyt_P450"/>
</dbReference>
<protein>
    <submittedName>
        <fullName evidence="5">Cytochrome P450</fullName>
    </submittedName>
</protein>
<dbReference type="PROSITE" id="PS00086">
    <property type="entry name" value="CYTOCHROME_P450"/>
    <property type="match status" value="1"/>
</dbReference>
<dbReference type="InterPro" id="IPR017972">
    <property type="entry name" value="Cyt_P450_CS"/>
</dbReference>
<dbReference type="Pfam" id="PF00067">
    <property type="entry name" value="p450"/>
    <property type="match status" value="1"/>
</dbReference>
<evidence type="ECO:0000256" key="3">
    <source>
        <dbReference type="RuleBase" id="RU000461"/>
    </source>
</evidence>
<gene>
    <name evidence="5" type="ORF">CFH99_24230</name>
</gene>
<dbReference type="InterPro" id="IPR002401">
    <property type="entry name" value="Cyt_P450_E_grp-I"/>
</dbReference>
<accession>A0ABX7PSE2</accession>
<name>A0ABX7PSE2_9ACTN</name>
<comment type="similarity">
    <text evidence="2 3">Belongs to the cytochrome P450 family.</text>
</comment>
<sequence length="481" mass="52895">MAGVLTRLPTRTGPVPWYARPATGGGVDPVVPPPSEAGPFPPGTTGAAAPQHGHPNRVRQSLRIAGDLGREVFAGAELGDTFSFASLLDPRLVVMTQHPDHVRSLFTADPEVAPSLAGESPVRPVVGLSVLTAVGQQHRRRRKLMMPSFHGEAIARYREEIRDATARHLDRWTTGRAFPLAATTQAITLDVIMSGVFGIDHRADPAEARLRHVVRRTLELSTSPVARFGELLNLDREESVGPQRWVVARLDLAMYDVIARRRAAHEPGARHDILSLLLDVRDEDGAPLTDRELRNELLTLVLAGHETTANTIAWTFERLLRTPAAHDRLRDVVRSGEDPDGYVEATITESMRARPVVPLIGRRVRVPWQLGDVVAPADSRVLIGILLLHHRADLYPDPFRFAPERFLGRRPGAHEWVPFGGGTRRCLGAALAMEELRIVVPEIARRADLVVDDPAPERPVSRNVTMIPARGGRVRATSLRA</sequence>
<feature type="compositionally biased region" description="Pro residues" evidence="4">
    <location>
        <begin position="30"/>
        <end position="42"/>
    </location>
</feature>
<keyword evidence="3" id="KW-0503">Monooxygenase</keyword>
<keyword evidence="3" id="KW-0560">Oxidoreductase</keyword>
<dbReference type="PANTHER" id="PTHR24305">
    <property type="entry name" value="CYTOCHROME P450"/>
    <property type="match status" value="1"/>
</dbReference>
<dbReference type="PRINTS" id="PR00463">
    <property type="entry name" value="EP450I"/>
</dbReference>
<evidence type="ECO:0000256" key="2">
    <source>
        <dbReference type="ARBA" id="ARBA00010617"/>
    </source>
</evidence>
<dbReference type="CDD" id="cd11053">
    <property type="entry name" value="CYP110-like"/>
    <property type="match status" value="1"/>
</dbReference>
<evidence type="ECO:0000313" key="6">
    <source>
        <dbReference type="Proteomes" id="UP000662818"/>
    </source>
</evidence>
<dbReference type="EMBL" id="CP022295">
    <property type="protein sequence ID" value="QSR28734.1"/>
    <property type="molecule type" value="Genomic_DNA"/>
</dbReference>
<dbReference type="InterPro" id="IPR050121">
    <property type="entry name" value="Cytochrome_P450_monoxygenase"/>
</dbReference>
<evidence type="ECO:0000256" key="4">
    <source>
        <dbReference type="SAM" id="MobiDB-lite"/>
    </source>
</evidence>
<dbReference type="SUPFAM" id="SSF48264">
    <property type="entry name" value="Cytochrome P450"/>
    <property type="match status" value="1"/>
</dbReference>
<keyword evidence="6" id="KW-1185">Reference proteome</keyword>
<keyword evidence="3" id="KW-0408">Iron</keyword>
<comment type="cofactor">
    <cofactor evidence="1">
        <name>heme</name>
        <dbReference type="ChEBI" id="CHEBI:30413"/>
    </cofactor>
</comment>
<keyword evidence="3" id="KW-0479">Metal-binding</keyword>
<dbReference type="PRINTS" id="PR00385">
    <property type="entry name" value="P450"/>
</dbReference>
<proteinExistence type="inferred from homology"/>
<evidence type="ECO:0000256" key="1">
    <source>
        <dbReference type="ARBA" id="ARBA00001971"/>
    </source>
</evidence>
<reference evidence="5 6" key="1">
    <citation type="submission" date="2017-06" db="EMBL/GenBank/DDBJ databases">
        <title>Complete Genome Sequence of the Soil Carbazole-Degrading Bacterium Nocardioides aromaticivorans IC177.</title>
        <authorList>
            <person name="Vejarano F."/>
            <person name="Suzuki-Minakuchi C."/>
            <person name="Ohtsubo Y."/>
            <person name="Tsuda M."/>
            <person name="Okada K."/>
            <person name="Nojiri H."/>
        </authorList>
    </citation>
    <scope>NUCLEOTIDE SEQUENCE [LARGE SCALE GENOMIC DNA]</scope>
    <source>
        <strain evidence="5 6">IC177</strain>
    </source>
</reference>